<keyword evidence="1" id="KW-0472">Membrane</keyword>
<keyword evidence="1" id="KW-1133">Transmembrane helix</keyword>
<name>A0A0M3KJD9_ANISI</name>
<reference evidence="2" key="1">
    <citation type="submission" date="2017-02" db="UniProtKB">
        <authorList>
            <consortium name="WormBaseParasite"/>
        </authorList>
    </citation>
    <scope>IDENTIFICATION</scope>
</reference>
<accession>A0A0M3KJD9</accession>
<keyword evidence="1" id="KW-0812">Transmembrane</keyword>
<evidence type="ECO:0000313" key="2">
    <source>
        <dbReference type="WBParaSite" id="ASIM_0002111301-mRNA-1"/>
    </source>
</evidence>
<feature type="transmembrane region" description="Helical" evidence="1">
    <location>
        <begin position="6"/>
        <end position="22"/>
    </location>
</feature>
<proteinExistence type="predicted"/>
<dbReference type="AlphaFoldDB" id="A0A0M3KJD9"/>
<dbReference type="WBParaSite" id="ASIM_0002111301-mRNA-1">
    <property type="protein sequence ID" value="ASIM_0002111301-mRNA-1"/>
    <property type="gene ID" value="ASIM_0002111301"/>
</dbReference>
<evidence type="ECO:0000256" key="1">
    <source>
        <dbReference type="SAM" id="Phobius"/>
    </source>
</evidence>
<organism evidence="2">
    <name type="scientific">Anisakis simplex</name>
    <name type="common">Herring worm</name>
    <dbReference type="NCBI Taxonomy" id="6269"/>
    <lineage>
        <taxon>Eukaryota</taxon>
        <taxon>Metazoa</taxon>
        <taxon>Ecdysozoa</taxon>
        <taxon>Nematoda</taxon>
        <taxon>Chromadorea</taxon>
        <taxon>Rhabditida</taxon>
        <taxon>Spirurina</taxon>
        <taxon>Ascaridomorpha</taxon>
        <taxon>Ascaridoidea</taxon>
        <taxon>Anisakidae</taxon>
        <taxon>Anisakis</taxon>
        <taxon>Anisakis simplex complex</taxon>
    </lineage>
</organism>
<sequence length="72" mass="8205">LGFRHWLVILVVIGAVYAFVVYEDRRMPAVEPTGQFERFSETRARRLLNELADLGPRVSGSRECEVGIVGWI</sequence>
<protein>
    <submittedName>
        <fullName evidence="2">DUF4129 domain-containing protein</fullName>
    </submittedName>
</protein>